<accession>A0ACD3B838</accession>
<name>A0ACD3B838_9AGAR</name>
<keyword evidence="1" id="KW-0482">Metalloprotease</keyword>
<organism evidence="1 2">
    <name type="scientific">Pluteus cervinus</name>
    <dbReference type="NCBI Taxonomy" id="181527"/>
    <lineage>
        <taxon>Eukaryota</taxon>
        <taxon>Fungi</taxon>
        <taxon>Dikarya</taxon>
        <taxon>Basidiomycota</taxon>
        <taxon>Agaricomycotina</taxon>
        <taxon>Agaricomycetes</taxon>
        <taxon>Agaricomycetidae</taxon>
        <taxon>Agaricales</taxon>
        <taxon>Pluteineae</taxon>
        <taxon>Pluteaceae</taxon>
        <taxon>Pluteus</taxon>
    </lineage>
</organism>
<gene>
    <name evidence="1" type="ORF">BDN72DRAFT_57027</name>
</gene>
<reference evidence="1 2" key="1">
    <citation type="journal article" date="2019" name="Nat. Ecol. Evol.">
        <title>Megaphylogeny resolves global patterns of mushroom evolution.</title>
        <authorList>
            <person name="Varga T."/>
            <person name="Krizsan K."/>
            <person name="Foldi C."/>
            <person name="Dima B."/>
            <person name="Sanchez-Garcia M."/>
            <person name="Sanchez-Ramirez S."/>
            <person name="Szollosi G.J."/>
            <person name="Szarkandi J.G."/>
            <person name="Papp V."/>
            <person name="Albert L."/>
            <person name="Andreopoulos W."/>
            <person name="Angelini C."/>
            <person name="Antonin V."/>
            <person name="Barry K.W."/>
            <person name="Bougher N.L."/>
            <person name="Buchanan P."/>
            <person name="Buyck B."/>
            <person name="Bense V."/>
            <person name="Catcheside P."/>
            <person name="Chovatia M."/>
            <person name="Cooper J."/>
            <person name="Damon W."/>
            <person name="Desjardin D."/>
            <person name="Finy P."/>
            <person name="Geml J."/>
            <person name="Haridas S."/>
            <person name="Hughes K."/>
            <person name="Justo A."/>
            <person name="Karasinski D."/>
            <person name="Kautmanova I."/>
            <person name="Kiss B."/>
            <person name="Kocsube S."/>
            <person name="Kotiranta H."/>
            <person name="LaButti K.M."/>
            <person name="Lechner B.E."/>
            <person name="Liimatainen K."/>
            <person name="Lipzen A."/>
            <person name="Lukacs Z."/>
            <person name="Mihaltcheva S."/>
            <person name="Morgado L.N."/>
            <person name="Niskanen T."/>
            <person name="Noordeloos M.E."/>
            <person name="Ohm R.A."/>
            <person name="Ortiz-Santana B."/>
            <person name="Ovrebo C."/>
            <person name="Racz N."/>
            <person name="Riley R."/>
            <person name="Savchenko A."/>
            <person name="Shiryaev A."/>
            <person name="Soop K."/>
            <person name="Spirin V."/>
            <person name="Szebenyi C."/>
            <person name="Tomsovsky M."/>
            <person name="Tulloss R.E."/>
            <person name="Uehling J."/>
            <person name="Grigoriev I.V."/>
            <person name="Vagvolgyi C."/>
            <person name="Papp T."/>
            <person name="Martin F.M."/>
            <person name="Miettinen O."/>
            <person name="Hibbett D.S."/>
            <person name="Nagy L.G."/>
        </authorList>
    </citation>
    <scope>NUCLEOTIDE SEQUENCE [LARGE SCALE GENOMIC DNA]</scope>
    <source>
        <strain evidence="1 2">NL-1719</strain>
    </source>
</reference>
<proteinExistence type="predicted"/>
<evidence type="ECO:0000313" key="1">
    <source>
        <dbReference type="EMBL" id="TFK74483.1"/>
    </source>
</evidence>
<keyword evidence="1" id="KW-0645">Protease</keyword>
<dbReference type="Proteomes" id="UP000308600">
    <property type="component" value="Unassembled WGS sequence"/>
</dbReference>
<keyword evidence="2" id="KW-1185">Reference proteome</keyword>
<keyword evidence="1" id="KW-0378">Hydrolase</keyword>
<dbReference type="EMBL" id="ML208268">
    <property type="protein sequence ID" value="TFK74483.1"/>
    <property type="molecule type" value="Genomic_DNA"/>
</dbReference>
<evidence type="ECO:0000313" key="2">
    <source>
        <dbReference type="Proteomes" id="UP000308600"/>
    </source>
</evidence>
<protein>
    <submittedName>
        <fullName evidence="1">Metalloprotease</fullName>
    </submittedName>
</protein>
<sequence>MFNQLLPLALAASLVLGEPIKKFDICGTRISPEEKVAAEARFQASAVSSFTSEATIDIYWHVINAGDALEQGNISDSQIADQIAVLNHDYGPTGLSFNLVNISRTRNDWWYDDASPDTGTERDMKTALRVGGPSDINVYTVGFTYAYGLLGYSVFPDWYEGDPIEDGIVILYSSLPGGSTPDYNGGQTLTHELGHWLGLYHTFEGGCYPDGDYVDDTPPEDSPTYGCPDSRDTCGDSIPDPIHNYMDYGTDACMTEWTPGQIERIRTQIATYRGI</sequence>